<accession>A0A420WDD1</accession>
<dbReference type="InParanoid" id="A0A420WDD1"/>
<dbReference type="InterPro" id="IPR010982">
    <property type="entry name" value="Lambda_DNA-bd_dom_sf"/>
</dbReference>
<comment type="caution">
    <text evidence="1">The sequence shown here is derived from an EMBL/GenBank/DDBJ whole genome shotgun (WGS) entry which is preliminary data.</text>
</comment>
<keyword evidence="2" id="KW-1185">Reference proteome</keyword>
<proteinExistence type="predicted"/>
<reference evidence="1 2" key="1">
    <citation type="submission" date="2018-10" db="EMBL/GenBank/DDBJ databases">
        <title>Genomic Encyclopedia of Type Strains, Phase IV (KMG-IV): sequencing the most valuable type-strain genomes for metagenomic binning, comparative biology and taxonomic classification.</title>
        <authorList>
            <person name="Goeker M."/>
        </authorList>
    </citation>
    <scope>NUCLEOTIDE SEQUENCE [LARGE SCALE GENOMIC DNA]</scope>
    <source>
        <strain evidence="1 2">DSM 22008</strain>
    </source>
</reference>
<dbReference type="AlphaFoldDB" id="A0A420WDD1"/>
<gene>
    <name evidence="1" type="ORF">DES40_1706</name>
</gene>
<dbReference type="RefSeq" id="WP_121100743.1">
    <property type="nucleotide sequence ID" value="NZ_RBII01000002.1"/>
</dbReference>
<name>A0A420WDD1_9PROT</name>
<sequence length="86" mass="9492">MEDKQIFKAWMAELDFDTRGGIAKAAKALGKDRRTIERYIEGASLSKETRLAMTAIAQNLSPWDPQTEGLPAVHFSLSIGGKQKKA</sequence>
<evidence type="ECO:0000313" key="1">
    <source>
        <dbReference type="EMBL" id="RKQ68930.1"/>
    </source>
</evidence>
<protein>
    <submittedName>
        <fullName evidence="1">Uncharacterized protein</fullName>
    </submittedName>
</protein>
<dbReference type="Gene3D" id="1.10.260.40">
    <property type="entry name" value="lambda repressor-like DNA-binding domains"/>
    <property type="match status" value="1"/>
</dbReference>
<evidence type="ECO:0000313" key="2">
    <source>
        <dbReference type="Proteomes" id="UP000282211"/>
    </source>
</evidence>
<dbReference type="Proteomes" id="UP000282211">
    <property type="component" value="Unassembled WGS sequence"/>
</dbReference>
<dbReference type="EMBL" id="RBII01000002">
    <property type="protein sequence ID" value="RKQ68930.1"/>
    <property type="molecule type" value="Genomic_DNA"/>
</dbReference>
<dbReference type="GO" id="GO:0003677">
    <property type="term" value="F:DNA binding"/>
    <property type="evidence" value="ECO:0007669"/>
    <property type="project" value="InterPro"/>
</dbReference>
<organism evidence="1 2">
    <name type="scientific">Litorimonas taeanensis</name>
    <dbReference type="NCBI Taxonomy" id="568099"/>
    <lineage>
        <taxon>Bacteria</taxon>
        <taxon>Pseudomonadati</taxon>
        <taxon>Pseudomonadota</taxon>
        <taxon>Alphaproteobacteria</taxon>
        <taxon>Maricaulales</taxon>
        <taxon>Robiginitomaculaceae</taxon>
    </lineage>
</organism>